<gene>
    <name evidence="2" type="ORF">SAMN05216553_104154</name>
</gene>
<accession>A0A1G7PYT9</accession>
<reference evidence="3" key="1">
    <citation type="submission" date="2016-10" db="EMBL/GenBank/DDBJ databases">
        <authorList>
            <person name="Varghese N."/>
            <person name="Submissions S."/>
        </authorList>
    </citation>
    <scope>NUCLEOTIDE SEQUENCE [LARGE SCALE GENOMIC DNA]</scope>
    <source>
        <strain evidence="3">CGMCC 4.3506</strain>
    </source>
</reference>
<dbReference type="RefSeq" id="WP_143035888.1">
    <property type="nucleotide sequence ID" value="NZ_FNCC01000004.1"/>
</dbReference>
<dbReference type="AlphaFoldDB" id="A0A1G7PYT9"/>
<dbReference type="STRING" id="200378.SAMN05216553_104154"/>
<evidence type="ECO:0008006" key="4">
    <source>
        <dbReference type="Google" id="ProtNLM"/>
    </source>
</evidence>
<name>A0A1G7PYT9_9PSEU</name>
<evidence type="ECO:0000313" key="3">
    <source>
        <dbReference type="Proteomes" id="UP000199623"/>
    </source>
</evidence>
<feature type="signal peptide" evidence="1">
    <location>
        <begin position="1"/>
        <end position="24"/>
    </location>
</feature>
<sequence length="118" mass="12035">MGRFLVALALTVGFAVYAPALAQAAEDTRWQIEPCAEGTRALWLPRVDRAGTDISCTTEDARAVAVAEAIGSGSLMRMANVAVAGAQQVSDQSLTPESPCVLGAKGAIGNDIGTCVAA</sequence>
<dbReference type="Proteomes" id="UP000199623">
    <property type="component" value="Unassembled WGS sequence"/>
</dbReference>
<keyword evidence="3" id="KW-1185">Reference proteome</keyword>
<proteinExistence type="predicted"/>
<dbReference type="EMBL" id="FNCC01000004">
    <property type="protein sequence ID" value="SDF91487.1"/>
    <property type="molecule type" value="Genomic_DNA"/>
</dbReference>
<evidence type="ECO:0000313" key="2">
    <source>
        <dbReference type="EMBL" id="SDF91487.1"/>
    </source>
</evidence>
<keyword evidence="1" id="KW-0732">Signal</keyword>
<protein>
    <recommendedName>
        <fullName evidence="4">Subtilisin inhibitor-like</fullName>
    </recommendedName>
</protein>
<organism evidence="2 3">
    <name type="scientific">Lentzea fradiae</name>
    <dbReference type="NCBI Taxonomy" id="200378"/>
    <lineage>
        <taxon>Bacteria</taxon>
        <taxon>Bacillati</taxon>
        <taxon>Actinomycetota</taxon>
        <taxon>Actinomycetes</taxon>
        <taxon>Pseudonocardiales</taxon>
        <taxon>Pseudonocardiaceae</taxon>
        <taxon>Lentzea</taxon>
    </lineage>
</organism>
<evidence type="ECO:0000256" key="1">
    <source>
        <dbReference type="SAM" id="SignalP"/>
    </source>
</evidence>
<dbReference type="OrthoDB" id="3694467at2"/>
<feature type="chain" id="PRO_5011472199" description="Subtilisin inhibitor-like" evidence="1">
    <location>
        <begin position="25"/>
        <end position="118"/>
    </location>
</feature>